<dbReference type="EMBL" id="BPQG01000134">
    <property type="protein sequence ID" value="GJD47244.1"/>
    <property type="molecule type" value="Genomic_DNA"/>
</dbReference>
<sequence length="72" mass="7640">MADTTPIPPAKLTDAQLFAVYQDLSDTMQSGDPGDPHGAGCPGWPAIDATKLIDGHTMRWTGRSWSRADAVA</sequence>
<comment type="caution">
    <text evidence="1">The sequence shown here is derived from an EMBL/GenBank/DDBJ whole genome shotgun (WGS) entry which is preliminary data.</text>
</comment>
<evidence type="ECO:0000313" key="1">
    <source>
        <dbReference type="EMBL" id="GJD47244.1"/>
    </source>
</evidence>
<keyword evidence="2" id="KW-1185">Reference proteome</keyword>
<dbReference type="Proteomes" id="UP001055117">
    <property type="component" value="Unassembled WGS sequence"/>
</dbReference>
<name>A0ABQ4QQE5_9HYPH</name>
<organism evidence="1 2">
    <name type="scientific">Methylobacterium cerastii</name>
    <dbReference type="NCBI Taxonomy" id="932741"/>
    <lineage>
        <taxon>Bacteria</taxon>
        <taxon>Pseudomonadati</taxon>
        <taxon>Pseudomonadota</taxon>
        <taxon>Alphaproteobacteria</taxon>
        <taxon>Hyphomicrobiales</taxon>
        <taxon>Methylobacteriaceae</taxon>
        <taxon>Methylobacterium</taxon>
    </lineage>
</organism>
<evidence type="ECO:0000313" key="2">
    <source>
        <dbReference type="Proteomes" id="UP001055117"/>
    </source>
</evidence>
<proteinExistence type="predicted"/>
<reference evidence="1 2" key="1">
    <citation type="journal article" date="2021" name="Front. Microbiol.">
        <title>Comprehensive Comparative Genomics and Phenotyping of Methylobacterium Species.</title>
        <authorList>
            <person name="Alessa O."/>
            <person name="Ogura Y."/>
            <person name="Fujitani Y."/>
            <person name="Takami H."/>
            <person name="Hayashi T."/>
            <person name="Sahin N."/>
            <person name="Tani A."/>
        </authorList>
    </citation>
    <scope>NUCLEOTIDE SEQUENCE [LARGE SCALE GENOMIC DNA]</scope>
    <source>
        <strain evidence="1 2">DSM 23679</strain>
    </source>
</reference>
<protein>
    <submittedName>
        <fullName evidence="1">Uncharacterized protein</fullName>
    </submittedName>
</protein>
<accession>A0ABQ4QQE5</accession>
<dbReference type="RefSeq" id="WP_238273368.1">
    <property type="nucleotide sequence ID" value="NZ_BPQG01000134.1"/>
</dbReference>
<gene>
    <name evidence="1" type="ORF">AFCDBAGC_5137</name>
</gene>